<dbReference type="EMBL" id="JASJEV010000001">
    <property type="protein sequence ID" value="MDJ1157254.1"/>
    <property type="molecule type" value="Genomic_DNA"/>
</dbReference>
<name>A0ABT7AEI6_9HYPH</name>
<accession>A0ABT7AEI6</accession>
<evidence type="ECO:0000259" key="2">
    <source>
        <dbReference type="Pfam" id="PF02308"/>
    </source>
</evidence>
<feature type="domain" description="DUF4010" evidence="3">
    <location>
        <begin position="189"/>
        <end position="395"/>
    </location>
</feature>
<feature type="transmembrane region" description="Helical" evidence="1">
    <location>
        <begin position="241"/>
        <end position="264"/>
    </location>
</feature>
<feature type="transmembrane region" description="Helical" evidence="1">
    <location>
        <begin position="151"/>
        <end position="169"/>
    </location>
</feature>
<dbReference type="Pfam" id="PF02308">
    <property type="entry name" value="MgtC"/>
    <property type="match status" value="1"/>
</dbReference>
<feature type="transmembrane region" description="Helical" evidence="1">
    <location>
        <begin position="64"/>
        <end position="84"/>
    </location>
</feature>
<feature type="transmembrane region" description="Helical" evidence="1">
    <location>
        <begin position="96"/>
        <end position="115"/>
    </location>
</feature>
<feature type="transmembrane region" description="Helical" evidence="1">
    <location>
        <begin position="38"/>
        <end position="58"/>
    </location>
</feature>
<keyword evidence="5" id="KW-1185">Reference proteome</keyword>
<keyword evidence="1" id="KW-1133">Transmembrane helix</keyword>
<sequence length="423" mass="41841">MQGVELMHRLGIALAIGLIVGVERHWREREMAAGQRTAGVRTYGVTGLLGGLAAAVAVPLGKDVVGAGLLLGFVLGAFSVAFVVFKMREAEAEGDFSVTSVIVAQATFLLGALAVAGDVAAAGAAAVAMTALLASRHVLHRFLQRLTWAELRSAIVLLAMTFVALPLVPDEGFAALAGLNPRRVWLLAIVLAAVSYAGYIAVKLFGARWGHLAAGAAGGLVSSTAVTVANARRAADGTASASLVAGASLAGAVAYLRTAALVLAVAPETGLLLLPALAAGALAQGLAALSFAWRGADEAGAVQEQHNPFEFLAVLKIAALLAAVGVAGDVAARFFGQEAVLAVAAVSGLADVDAVSLAVAGLVPQALTASGAALAVAVAVASNTLAKAGYALALGGRGYGLAFAAASLLALAAGAAALVALPA</sequence>
<proteinExistence type="predicted"/>
<dbReference type="PANTHER" id="PTHR39084">
    <property type="entry name" value="MEMBRANE PROTEIN-RELATED"/>
    <property type="match status" value="1"/>
</dbReference>
<keyword evidence="1" id="KW-0472">Membrane</keyword>
<dbReference type="PANTHER" id="PTHR39084:SF1">
    <property type="entry name" value="DUF4010 DOMAIN-CONTAINING PROTEIN"/>
    <property type="match status" value="1"/>
</dbReference>
<evidence type="ECO:0000256" key="1">
    <source>
        <dbReference type="SAM" id="Phobius"/>
    </source>
</evidence>
<feature type="transmembrane region" description="Helical" evidence="1">
    <location>
        <begin position="184"/>
        <end position="202"/>
    </location>
</feature>
<protein>
    <submittedName>
        <fullName evidence="4">DUF4010 domain-containing protein</fullName>
    </submittedName>
</protein>
<evidence type="ECO:0000313" key="5">
    <source>
        <dbReference type="Proteomes" id="UP001321492"/>
    </source>
</evidence>
<dbReference type="RefSeq" id="WP_283739218.1">
    <property type="nucleotide sequence ID" value="NZ_JASJEV010000001.1"/>
</dbReference>
<organism evidence="4 5">
    <name type="scientific">Chelatococcus albus</name>
    <dbReference type="NCBI Taxonomy" id="3047466"/>
    <lineage>
        <taxon>Bacteria</taxon>
        <taxon>Pseudomonadati</taxon>
        <taxon>Pseudomonadota</taxon>
        <taxon>Alphaproteobacteria</taxon>
        <taxon>Hyphomicrobiales</taxon>
        <taxon>Chelatococcaceae</taxon>
        <taxon>Chelatococcus</taxon>
    </lineage>
</organism>
<feature type="transmembrane region" description="Helical" evidence="1">
    <location>
        <begin position="398"/>
        <end position="421"/>
    </location>
</feature>
<feature type="transmembrane region" description="Helical" evidence="1">
    <location>
        <begin position="313"/>
        <end position="332"/>
    </location>
</feature>
<gene>
    <name evidence="4" type="ORF">QNA08_03245</name>
</gene>
<dbReference type="InterPro" id="IPR025105">
    <property type="entry name" value="DUF4010"/>
</dbReference>
<reference evidence="4 5" key="1">
    <citation type="submission" date="2023-05" db="EMBL/GenBank/DDBJ databases">
        <title>Chelatococcus sp. nov., a moderately thermophilic bacterium isolated from hot spring microbial mat.</title>
        <authorList>
            <person name="Hu C.-J."/>
            <person name="Li W.-J."/>
        </authorList>
    </citation>
    <scope>NUCLEOTIDE SEQUENCE [LARGE SCALE GENOMIC DNA]</scope>
    <source>
        <strain evidence="4 5">SYSU G07232</strain>
    </source>
</reference>
<feature type="transmembrane region" description="Helical" evidence="1">
    <location>
        <begin position="366"/>
        <end position="386"/>
    </location>
</feature>
<comment type="caution">
    <text evidence="4">The sequence shown here is derived from an EMBL/GenBank/DDBJ whole genome shotgun (WGS) entry which is preliminary data.</text>
</comment>
<keyword evidence="1" id="KW-0812">Transmembrane</keyword>
<feature type="transmembrane region" description="Helical" evidence="1">
    <location>
        <begin position="121"/>
        <end position="139"/>
    </location>
</feature>
<dbReference type="Pfam" id="PF13194">
    <property type="entry name" value="DUF4010"/>
    <property type="match status" value="1"/>
</dbReference>
<dbReference type="Proteomes" id="UP001321492">
    <property type="component" value="Unassembled WGS sequence"/>
</dbReference>
<evidence type="ECO:0000259" key="3">
    <source>
        <dbReference type="Pfam" id="PF13194"/>
    </source>
</evidence>
<feature type="transmembrane region" description="Helical" evidence="1">
    <location>
        <begin position="209"/>
        <end position="229"/>
    </location>
</feature>
<evidence type="ECO:0000313" key="4">
    <source>
        <dbReference type="EMBL" id="MDJ1157254.1"/>
    </source>
</evidence>
<dbReference type="InterPro" id="IPR049177">
    <property type="entry name" value="MgtC_SapB_SrpB_YhiD_N"/>
</dbReference>
<feature type="transmembrane region" description="Helical" evidence="1">
    <location>
        <begin position="339"/>
        <end position="360"/>
    </location>
</feature>
<feature type="domain" description="MgtC/SapB/SrpB/YhiD N-terminal" evidence="2">
    <location>
        <begin position="10"/>
        <end position="141"/>
    </location>
</feature>
<feature type="transmembrane region" description="Helical" evidence="1">
    <location>
        <begin position="271"/>
        <end position="293"/>
    </location>
</feature>